<reference evidence="1" key="1">
    <citation type="submission" date="2020-03" db="EMBL/GenBank/DDBJ databases">
        <title>Draft Genome Sequence of Cylindrodendrum hubeiense.</title>
        <authorList>
            <person name="Buettner E."/>
            <person name="Kellner H."/>
        </authorList>
    </citation>
    <scope>NUCLEOTIDE SEQUENCE</scope>
    <source>
        <strain evidence="1">IHI 201604</strain>
    </source>
</reference>
<dbReference type="Proteomes" id="UP000722485">
    <property type="component" value="Unassembled WGS sequence"/>
</dbReference>
<keyword evidence="2" id="KW-1185">Reference proteome</keyword>
<proteinExistence type="predicted"/>
<dbReference type="EMBL" id="JAANBB010000404">
    <property type="protein sequence ID" value="KAF7542918.1"/>
    <property type="molecule type" value="Genomic_DNA"/>
</dbReference>
<name>A0A9P5LAH9_9HYPO</name>
<organism evidence="1 2">
    <name type="scientific">Cylindrodendrum hubeiense</name>
    <dbReference type="NCBI Taxonomy" id="595255"/>
    <lineage>
        <taxon>Eukaryota</taxon>
        <taxon>Fungi</taxon>
        <taxon>Dikarya</taxon>
        <taxon>Ascomycota</taxon>
        <taxon>Pezizomycotina</taxon>
        <taxon>Sordariomycetes</taxon>
        <taxon>Hypocreomycetidae</taxon>
        <taxon>Hypocreales</taxon>
        <taxon>Nectriaceae</taxon>
        <taxon>Cylindrodendrum</taxon>
    </lineage>
</organism>
<evidence type="ECO:0000313" key="2">
    <source>
        <dbReference type="Proteomes" id="UP000722485"/>
    </source>
</evidence>
<gene>
    <name evidence="1" type="ORF">G7Z17_g11154</name>
</gene>
<dbReference type="AlphaFoldDB" id="A0A9P5LAH9"/>
<evidence type="ECO:0000313" key="1">
    <source>
        <dbReference type="EMBL" id="KAF7542918.1"/>
    </source>
</evidence>
<comment type="caution">
    <text evidence="1">The sequence shown here is derived from an EMBL/GenBank/DDBJ whole genome shotgun (WGS) entry which is preliminary data.</text>
</comment>
<dbReference type="OrthoDB" id="417208at2759"/>
<protein>
    <submittedName>
        <fullName evidence="1">Uncharacterized protein</fullName>
    </submittedName>
</protein>
<sequence>MPPLQSLPTRLVTCIPPWCPQQDSGPATSHSPEPFHLRFRHIPNQETSIWDALHDMAELNDHTLQGRILLISREIESAYHEDGEQVHGMPVALARKFGETSLRDADNLEAAKPTPWPFMTDVLARDHNDRKVRAAQEYHVLKALYEEVSQPYPELMPTHKHAALGESPLLAIRRCRETVRTFHDMHREDGVREGRKKRQAFVLWHVAARAAEAGAGWETRREGSLQSVLAEYCDDILKMRERVGGDQGNYMGLGL</sequence>
<accession>A0A9P5LAH9</accession>